<dbReference type="PANTHER" id="PTHR42887">
    <property type="entry name" value="OS12G0638800 PROTEIN"/>
    <property type="match status" value="1"/>
</dbReference>
<sequence length="398" mass="44745">MKVAIIGGGAAGIFSALVASLKHEVTIFERNDRIGKKLLATGNGRCNLTNVSVEKKNFHGDSDFAYKIYKKFDNKDVIKYFEDLGILTTTKESGKIYPRSLTAASVLNVFLEELDNRQVEVKTEKYINKIEKKNDKFHIYTKEESYIFDKIVVALGGMSMASSGSDGNGYKLLTDLGHKKIETKPALVQLKLKSNFLKHLSGTKVEGICYLLKDGKVIKERSGDILFTDYGISGPPILDLSRYVSEGDYKLRFSIVNDLMTEEDKNEFLEYFYRTISSKDMTLERFLIGILNKKFIHYVLKNLDLDRNMKVMDLDSNKSYELLKILTESEFEITGNNGYKNSQVTVGGISTEDINDNLESKIVKGLFIVGEILNIDGDCGGYNLQWAWSSAYVAASSI</sequence>
<evidence type="ECO:0000259" key="5">
    <source>
        <dbReference type="Pfam" id="PF22780"/>
    </source>
</evidence>
<dbReference type="Gene3D" id="3.50.50.60">
    <property type="entry name" value="FAD/NAD(P)-binding domain"/>
    <property type="match status" value="1"/>
</dbReference>
<feature type="domain" description="RsdA/BaiN/AoA(So)-like insert" evidence="5">
    <location>
        <begin position="184"/>
        <end position="344"/>
    </location>
</feature>
<dbReference type="Pfam" id="PF22780">
    <property type="entry name" value="HI0933_like_1st"/>
    <property type="match status" value="1"/>
</dbReference>
<dbReference type="InterPro" id="IPR004792">
    <property type="entry name" value="BaiN-like"/>
</dbReference>
<dbReference type="STRING" id="862517.HMPREF9225_1401"/>
<dbReference type="OrthoDB" id="9773233at2"/>
<dbReference type="RefSeq" id="WP_008902191.1">
    <property type="nucleotide sequence ID" value="NZ_GL397071.1"/>
</dbReference>
<keyword evidence="2" id="KW-0285">Flavoprotein</keyword>
<feature type="domain" description="RsdA/BaiN/AoA(So)-like Rossmann fold-like" evidence="4">
    <location>
        <begin position="2"/>
        <end position="396"/>
    </location>
</feature>
<evidence type="ECO:0000259" key="4">
    <source>
        <dbReference type="Pfam" id="PF03486"/>
    </source>
</evidence>
<dbReference type="SUPFAM" id="SSF51905">
    <property type="entry name" value="FAD/NAD(P)-binding domain"/>
    <property type="match status" value="1"/>
</dbReference>
<name>E0NMH9_9FIRM</name>
<comment type="caution">
    <text evidence="6">The sequence shown here is derived from an EMBL/GenBank/DDBJ whole genome shotgun (WGS) entry which is preliminary data.</text>
</comment>
<dbReference type="AlphaFoldDB" id="E0NMH9"/>
<dbReference type="InterPro" id="IPR057661">
    <property type="entry name" value="RsdA/BaiN/AoA(So)_Rossmann"/>
</dbReference>
<protein>
    <submittedName>
        <fullName evidence="6">Flavoprotein family protein</fullName>
    </submittedName>
</protein>
<dbReference type="PANTHER" id="PTHR42887:SF2">
    <property type="entry name" value="OS12G0638800 PROTEIN"/>
    <property type="match status" value="1"/>
</dbReference>
<evidence type="ECO:0000256" key="2">
    <source>
        <dbReference type="ARBA" id="ARBA00022630"/>
    </source>
</evidence>
<dbReference type="InterPro" id="IPR023166">
    <property type="entry name" value="BaiN-like_dom_sf"/>
</dbReference>
<dbReference type="Gene3D" id="1.10.8.260">
    <property type="entry name" value="HI0933 insert domain-like"/>
    <property type="match status" value="1"/>
</dbReference>
<reference evidence="6 7" key="1">
    <citation type="submission" date="2010-07" db="EMBL/GenBank/DDBJ databases">
        <authorList>
            <person name="Muzny D."/>
            <person name="Qin X."/>
            <person name="Deng J."/>
            <person name="Jiang H."/>
            <person name="Liu Y."/>
            <person name="Qu J."/>
            <person name="Song X.-Z."/>
            <person name="Zhang L."/>
            <person name="Thornton R."/>
            <person name="Coyle M."/>
            <person name="Francisco L."/>
            <person name="Jackson L."/>
            <person name="Javaid M."/>
            <person name="Korchina V."/>
            <person name="Kovar C."/>
            <person name="Mata R."/>
            <person name="Mathew T."/>
            <person name="Ngo R."/>
            <person name="Nguyen L."/>
            <person name="Nguyen N."/>
            <person name="Okwuonu G."/>
            <person name="Ongeri F."/>
            <person name="Pham C."/>
            <person name="Simmons D."/>
            <person name="Wilczek-Boney K."/>
            <person name="Hale W."/>
            <person name="Jakkamsetti A."/>
            <person name="Pham P."/>
            <person name="Ruth R."/>
            <person name="San Lucas F."/>
            <person name="Warren J."/>
            <person name="Zhang J."/>
            <person name="Zhao Z."/>
            <person name="Zhou C."/>
            <person name="Zhu D."/>
            <person name="Lee S."/>
            <person name="Bess C."/>
            <person name="Blankenburg K."/>
            <person name="Forbes L."/>
            <person name="Fu Q."/>
            <person name="Gubbala S."/>
            <person name="Hirani K."/>
            <person name="Jayaseelan J.C."/>
            <person name="Lara F."/>
            <person name="Munidasa M."/>
            <person name="Palculict T."/>
            <person name="Patil S."/>
            <person name="Pu L.-L."/>
            <person name="Saada N."/>
            <person name="Tang L."/>
            <person name="Weissenberger G."/>
            <person name="Zhu Y."/>
            <person name="Hemphill L."/>
            <person name="Shang Y."/>
            <person name="Youmans B."/>
            <person name="Ayvaz T."/>
            <person name="Ross M."/>
            <person name="Santibanez J."/>
            <person name="Aqrawi P."/>
            <person name="Gross S."/>
            <person name="Joshi V."/>
            <person name="Fowler G."/>
            <person name="Nazareth L."/>
            <person name="Reid J."/>
            <person name="Worley K."/>
            <person name="Petrosino J."/>
            <person name="Highlander S."/>
            <person name="Gibbs R."/>
        </authorList>
    </citation>
    <scope>NUCLEOTIDE SEQUENCE [LARGE SCALE GENOMIC DNA]</scope>
    <source>
        <strain evidence="6 7">ATCC BAA-1640</strain>
    </source>
</reference>
<proteinExistence type="predicted"/>
<evidence type="ECO:0000256" key="3">
    <source>
        <dbReference type="ARBA" id="ARBA00022827"/>
    </source>
</evidence>
<accession>E0NMH9</accession>
<dbReference type="InterPro" id="IPR055178">
    <property type="entry name" value="RsdA/BaiN/AoA(So)-like_dom"/>
</dbReference>
<evidence type="ECO:0000313" key="6">
    <source>
        <dbReference type="EMBL" id="EFM25042.1"/>
    </source>
</evidence>
<dbReference type="EMBL" id="AEEH01000046">
    <property type="protein sequence ID" value="EFM25042.1"/>
    <property type="molecule type" value="Genomic_DNA"/>
</dbReference>
<gene>
    <name evidence="6" type="ORF">HMPREF9225_1401</name>
</gene>
<dbReference type="Pfam" id="PF03486">
    <property type="entry name" value="HI0933_like"/>
    <property type="match status" value="1"/>
</dbReference>
<dbReference type="Gene3D" id="2.40.30.10">
    <property type="entry name" value="Translation factors"/>
    <property type="match status" value="1"/>
</dbReference>
<organism evidence="6 7">
    <name type="scientific">Peptoniphilus duerdenii ATCC BAA-1640</name>
    <dbReference type="NCBI Taxonomy" id="862517"/>
    <lineage>
        <taxon>Bacteria</taxon>
        <taxon>Bacillati</taxon>
        <taxon>Bacillota</taxon>
        <taxon>Tissierellia</taxon>
        <taxon>Tissierellales</taxon>
        <taxon>Peptoniphilaceae</taxon>
        <taxon>Peptoniphilus</taxon>
    </lineage>
</organism>
<dbReference type="eggNOG" id="COG2081">
    <property type="taxonomic scope" value="Bacteria"/>
</dbReference>
<dbReference type="NCBIfam" id="TIGR00275">
    <property type="entry name" value="aminoacetone oxidase family FAD-binding enzyme"/>
    <property type="match status" value="1"/>
</dbReference>
<dbReference type="InterPro" id="IPR036188">
    <property type="entry name" value="FAD/NAD-bd_sf"/>
</dbReference>
<keyword evidence="7" id="KW-1185">Reference proteome</keyword>
<dbReference type="Proteomes" id="UP000003280">
    <property type="component" value="Unassembled WGS sequence"/>
</dbReference>
<keyword evidence="3" id="KW-0274">FAD</keyword>
<dbReference type="HOGENOM" id="CLU_025174_3_1_9"/>
<evidence type="ECO:0000256" key="1">
    <source>
        <dbReference type="ARBA" id="ARBA00001974"/>
    </source>
</evidence>
<dbReference type="SUPFAM" id="SSF160996">
    <property type="entry name" value="HI0933 insert domain-like"/>
    <property type="match status" value="1"/>
</dbReference>
<comment type="cofactor">
    <cofactor evidence="1">
        <name>FAD</name>
        <dbReference type="ChEBI" id="CHEBI:57692"/>
    </cofactor>
</comment>
<evidence type="ECO:0000313" key="7">
    <source>
        <dbReference type="Proteomes" id="UP000003280"/>
    </source>
</evidence>